<feature type="domain" description="Sialate O-acetylesterase" evidence="3">
    <location>
        <begin position="426"/>
        <end position="546"/>
    </location>
</feature>
<keyword evidence="2" id="KW-0326">Glycosidase</keyword>
<dbReference type="InterPro" id="IPR013783">
    <property type="entry name" value="Ig-like_fold"/>
</dbReference>
<dbReference type="InterPro" id="IPR039329">
    <property type="entry name" value="SIAE"/>
</dbReference>
<accession>A0A2P8C9M4</accession>
<dbReference type="AlphaFoldDB" id="A0A2P8C9M4"/>
<keyword evidence="8" id="KW-1185">Reference proteome</keyword>
<reference evidence="6 7" key="1">
    <citation type="submission" date="2018-03" db="EMBL/GenBank/DDBJ databases">
        <title>Genomic Encyclopedia of Archaeal and Bacterial Type Strains, Phase II (KMG-II): from individual species to whole genera.</title>
        <authorList>
            <person name="Goeker M."/>
        </authorList>
    </citation>
    <scope>NUCLEOTIDE SEQUENCE [LARGE SCALE GENOMIC DNA]</scope>
    <source>
        <strain evidence="6 7">DSM 27267</strain>
    </source>
</reference>
<dbReference type="Proteomes" id="UP000396862">
    <property type="component" value="Unassembled WGS sequence"/>
</dbReference>
<gene>
    <name evidence="6" type="ORF">CLV93_10863</name>
    <name evidence="5" type="ORF">JCM18694_14350</name>
</gene>
<evidence type="ECO:0000259" key="3">
    <source>
        <dbReference type="Pfam" id="PF03629"/>
    </source>
</evidence>
<keyword evidence="1" id="KW-0378">Hydrolase</keyword>
<protein>
    <submittedName>
        <fullName evidence="5">9-O-acetylesterase</fullName>
    </submittedName>
    <submittedName>
        <fullName evidence="6">Sialate O-acetylesterase</fullName>
    </submittedName>
</protein>
<dbReference type="EMBL" id="BLAU01000001">
    <property type="protein sequence ID" value="GET21189.1"/>
    <property type="molecule type" value="Genomic_DNA"/>
</dbReference>
<dbReference type="PANTHER" id="PTHR22901:SF0">
    <property type="entry name" value="SIALATE O-ACETYLESTERASE"/>
    <property type="match status" value="1"/>
</dbReference>
<proteinExistence type="predicted"/>
<evidence type="ECO:0000256" key="2">
    <source>
        <dbReference type="ARBA" id="ARBA00023295"/>
    </source>
</evidence>
<evidence type="ECO:0000313" key="5">
    <source>
        <dbReference type="EMBL" id="GET21189.1"/>
    </source>
</evidence>
<dbReference type="InterPro" id="IPR005181">
    <property type="entry name" value="SASA"/>
</dbReference>
<sequence length="673" mass="76691">MGSSKLTIHIMKYIVKVILFIALGFSVENTYAQLTVASYFNDHMILQRKKENKIWGQAKAKDWITVSIDGHTSKTRADKEGAWSTQLPPFPAGGPYSIVIADKKDTLKIDDVLFGDVWLCSGQSNMEHAVISFPWGKEEMKKASNPNIRFIDIPNRIDEVPGNDLPKTVEWKTATGQNIKNLSAVSYWFAKNLQPKVGVPIGLITSAWSGTAIEPWMDIESLKPFPEYKEVLDYLQDDPKPHAQIEKEFQKYLKTEWGPRYYYKGIGMKEKWYEPSTDYSSWTPIKLPTWWENAGIGLDHHDGVVWFRTTFDLPKNFKDSTYFIDLNLIKDYDIVWVNGVKLGETFGDQNWRHYWAPRSILKPKGNSLVVRVYNIGGYGGMNFSPLWATPILKGKWVCKKGLTIDPDTVPKPRIVNKSPYGYPTAIYNAMIHPLLNVSFTGAIWYQGESNAGRAQEYKAIFPAMIKCWRRVFNEGDFPFYFVQLANFTKEASKPVNDEWAELRESQEAALKLPNTGMAVAIDIGEADNIHPTNKMEVGRRLALQALKKTYHQNVVAQSPSFKSMEIKGDSIIINIETYGDSLICTNKYGYVNGFAVAAKGQEFHWAKARLRGKQIIVHSDKVKKPVDVRYAWSENPGKLNIYNTNHLPLRPFRTDKRSGVTDGRTFGLDKVYF</sequence>
<organism evidence="6 7">
    <name type="scientific">Prolixibacter denitrificans</name>
    <dbReference type="NCBI Taxonomy" id="1541063"/>
    <lineage>
        <taxon>Bacteria</taxon>
        <taxon>Pseudomonadati</taxon>
        <taxon>Bacteroidota</taxon>
        <taxon>Bacteroidia</taxon>
        <taxon>Marinilabiliales</taxon>
        <taxon>Prolixibacteraceae</taxon>
        <taxon>Prolixibacter</taxon>
    </lineage>
</organism>
<dbReference type="PANTHER" id="PTHR22901">
    <property type="entry name" value="SIALATE O-ACETYLESTERASE"/>
    <property type="match status" value="1"/>
</dbReference>
<dbReference type="Gene3D" id="2.60.40.10">
    <property type="entry name" value="Immunoglobulins"/>
    <property type="match status" value="1"/>
</dbReference>
<dbReference type="InterPro" id="IPR048913">
    <property type="entry name" value="BetaGal_gal-bd"/>
</dbReference>
<dbReference type="Pfam" id="PF03629">
    <property type="entry name" value="SASA"/>
    <property type="match status" value="2"/>
</dbReference>
<dbReference type="GO" id="GO:0016798">
    <property type="term" value="F:hydrolase activity, acting on glycosyl bonds"/>
    <property type="evidence" value="ECO:0007669"/>
    <property type="project" value="UniProtKB-KW"/>
</dbReference>
<dbReference type="OrthoDB" id="9816001at2"/>
<reference evidence="5 8" key="2">
    <citation type="submission" date="2019-10" db="EMBL/GenBank/DDBJ databases">
        <title>Prolixibacter strains distinguished by the presence of nitrate reductase genes were adept at nitrate-dependent anaerobic corrosion of metallic iron and carbon steel.</title>
        <authorList>
            <person name="Iino T."/>
            <person name="Shono N."/>
            <person name="Ito K."/>
            <person name="Nakamura R."/>
            <person name="Sueoka K."/>
            <person name="Harayama S."/>
            <person name="Ohkuma M."/>
        </authorList>
    </citation>
    <scope>NUCLEOTIDE SEQUENCE [LARGE SCALE GENOMIC DNA]</scope>
    <source>
        <strain evidence="5 8">MIC1-1</strain>
    </source>
</reference>
<dbReference type="Gene3D" id="3.40.50.1110">
    <property type="entry name" value="SGNH hydrolase"/>
    <property type="match status" value="1"/>
</dbReference>
<dbReference type="InterPro" id="IPR008979">
    <property type="entry name" value="Galactose-bd-like_sf"/>
</dbReference>
<evidence type="ECO:0000313" key="8">
    <source>
        <dbReference type="Proteomes" id="UP000396862"/>
    </source>
</evidence>
<evidence type="ECO:0000313" key="7">
    <source>
        <dbReference type="Proteomes" id="UP000240621"/>
    </source>
</evidence>
<dbReference type="EMBL" id="PYGC01000008">
    <property type="protein sequence ID" value="PSK81665.1"/>
    <property type="molecule type" value="Genomic_DNA"/>
</dbReference>
<dbReference type="InterPro" id="IPR036514">
    <property type="entry name" value="SGNH_hydro_sf"/>
</dbReference>
<feature type="domain" description="Beta-galactosidase galactose-binding" evidence="4">
    <location>
        <begin position="305"/>
        <end position="366"/>
    </location>
</feature>
<dbReference type="Proteomes" id="UP000240621">
    <property type="component" value="Unassembled WGS sequence"/>
</dbReference>
<dbReference type="Gene3D" id="2.60.120.260">
    <property type="entry name" value="Galactose-binding domain-like"/>
    <property type="match status" value="1"/>
</dbReference>
<feature type="domain" description="Sialate O-acetylesterase" evidence="3">
    <location>
        <begin position="116"/>
        <end position="219"/>
    </location>
</feature>
<name>A0A2P8C9M4_9BACT</name>
<dbReference type="SUPFAM" id="SSF49785">
    <property type="entry name" value="Galactose-binding domain-like"/>
    <property type="match status" value="1"/>
</dbReference>
<evidence type="ECO:0000259" key="4">
    <source>
        <dbReference type="Pfam" id="PF21467"/>
    </source>
</evidence>
<dbReference type="Pfam" id="PF21467">
    <property type="entry name" value="BetaGal_gal-bd"/>
    <property type="match status" value="1"/>
</dbReference>
<evidence type="ECO:0000313" key="6">
    <source>
        <dbReference type="EMBL" id="PSK81665.1"/>
    </source>
</evidence>
<comment type="caution">
    <text evidence="6">The sequence shown here is derived from an EMBL/GenBank/DDBJ whole genome shotgun (WGS) entry which is preliminary data.</text>
</comment>
<evidence type="ECO:0000256" key="1">
    <source>
        <dbReference type="ARBA" id="ARBA00022801"/>
    </source>
</evidence>
<dbReference type="GO" id="GO:0005975">
    <property type="term" value="P:carbohydrate metabolic process"/>
    <property type="evidence" value="ECO:0007669"/>
    <property type="project" value="TreeGrafter"/>
</dbReference>
<dbReference type="SUPFAM" id="SSF52266">
    <property type="entry name" value="SGNH hydrolase"/>
    <property type="match status" value="1"/>
</dbReference>
<dbReference type="GO" id="GO:0001681">
    <property type="term" value="F:sialate O-acetylesterase activity"/>
    <property type="evidence" value="ECO:0007669"/>
    <property type="project" value="InterPro"/>
</dbReference>